<comment type="caution">
    <text evidence="1">The sequence shown here is derived from an EMBL/GenBank/DDBJ whole genome shotgun (WGS) entry which is preliminary data.</text>
</comment>
<sequence>MILQDLAGILLSSLSFFAQDFFRLAVRNYKQLRQPTENEIQSNCRGKTNSLNSIIHTLLPNNPGYRYGTIPSQDTPPRSSIFNACLHSIWTSLTIFIAALPLGFFASLLLFADLNTVNICSGWIEHKDLRVDGAVLRWKLVGDVTEDSGLFYWFPSTMIFLFGWKEFKANYLVILVLCFSALCVNIIYKLFLFIFNAYVAMEFYYHLAGNVCFFTSILCSSYLIAVKIRKNCDFAIPPPKILIMATVCAQFVFAFIIGLTGAYFIIPAFTRLDNQFLKAIYAAITPVVTVIPVAVCRQFALLSNIFTNSRNHFILAYFVYGATVIVYRVMQADVKNIWLFIGLSVLHGLVNVVGKATEKLRYKLWTRIFRALKKLRCCRRVELQAHDSPYNQRLNADKEIQTMLYDYGAMILSQAYLILYLITNFENDYWEILQESLKRIAIGLGIDMFFNTFSILVRDYMYNIPVQKVWKEDWKVHMKANAVTTAMAIWYFTPVLLTVVHGRVEDTNYVLKNCTAPINYY</sequence>
<protein>
    <submittedName>
        <fullName evidence="1">Uncharacterized protein</fullName>
    </submittedName>
</protein>
<name>A0A7D9JXE6_PARCT</name>
<organism evidence="1 2">
    <name type="scientific">Paramuricea clavata</name>
    <name type="common">Red gorgonian</name>
    <name type="synonym">Violescent sea-whip</name>
    <dbReference type="NCBI Taxonomy" id="317549"/>
    <lineage>
        <taxon>Eukaryota</taxon>
        <taxon>Metazoa</taxon>
        <taxon>Cnidaria</taxon>
        <taxon>Anthozoa</taxon>
        <taxon>Octocorallia</taxon>
        <taxon>Malacalcyonacea</taxon>
        <taxon>Plexauridae</taxon>
        <taxon>Paramuricea</taxon>
    </lineage>
</organism>
<dbReference type="AlphaFoldDB" id="A0A7D9JXE6"/>
<accession>A0A7D9JXE6</accession>
<evidence type="ECO:0000313" key="1">
    <source>
        <dbReference type="EMBL" id="CAB4037443.1"/>
    </source>
</evidence>
<reference evidence="1" key="1">
    <citation type="submission" date="2020-04" db="EMBL/GenBank/DDBJ databases">
        <authorList>
            <person name="Alioto T."/>
            <person name="Alioto T."/>
            <person name="Gomez Garrido J."/>
        </authorList>
    </citation>
    <scope>NUCLEOTIDE SEQUENCE</scope>
    <source>
        <strain evidence="1">A484AB</strain>
    </source>
</reference>
<dbReference type="Proteomes" id="UP001152795">
    <property type="component" value="Unassembled WGS sequence"/>
</dbReference>
<dbReference type="EMBL" id="CACRXK020023087">
    <property type="protein sequence ID" value="CAB4037443.1"/>
    <property type="molecule type" value="Genomic_DNA"/>
</dbReference>
<keyword evidence="2" id="KW-1185">Reference proteome</keyword>
<evidence type="ECO:0000313" key="2">
    <source>
        <dbReference type="Proteomes" id="UP001152795"/>
    </source>
</evidence>
<gene>
    <name evidence="1" type="ORF">PACLA_8A042673</name>
</gene>
<proteinExistence type="predicted"/>
<dbReference type="OrthoDB" id="5983751at2759"/>